<dbReference type="Proteomes" id="UP000677913">
    <property type="component" value="Unassembled WGS sequence"/>
</dbReference>
<accession>A0A8J7WSA8</accession>
<dbReference type="AlphaFoldDB" id="A0A8J7WSA8"/>
<comment type="caution">
    <text evidence="1">The sequence shown here is derived from an EMBL/GenBank/DDBJ whole genome shotgun (WGS) entry which is preliminary data.</text>
</comment>
<evidence type="ECO:0000313" key="1">
    <source>
        <dbReference type="EMBL" id="MBS2965825.1"/>
    </source>
</evidence>
<dbReference type="RefSeq" id="WP_211470284.1">
    <property type="nucleotide sequence ID" value="NZ_JAGSXH010000103.1"/>
</dbReference>
<keyword evidence="2" id="KW-1185">Reference proteome</keyword>
<dbReference type="SUPFAM" id="SSF46689">
    <property type="entry name" value="Homeodomain-like"/>
    <property type="match status" value="1"/>
</dbReference>
<sequence>MDLSESDLAALRELLAAPGTPVGLAARARIVLLRATGGTRGEVAAQCGVSLPTVDRWVSRFAEQGVAGLVGRSNARRQVPGWVRRRVLELAASPPPADVGLERWTTRTLAAYLAQGEGALVSNNYIALVLREAGVRLAAPPRSPIRRERPSAPLDVYVEFVVVDGPPARALRERQTEAIAAVLQWFRDHPQES</sequence>
<gene>
    <name evidence="1" type="ORF">KGA66_22430</name>
</gene>
<dbReference type="EMBL" id="JAGSXH010000103">
    <property type="protein sequence ID" value="MBS2965825.1"/>
    <property type="molecule type" value="Genomic_DNA"/>
</dbReference>
<name>A0A8J7WSA8_9ACTN</name>
<protein>
    <submittedName>
        <fullName evidence="1">Helix-turn-helix domain-containing protein</fullName>
    </submittedName>
</protein>
<proteinExistence type="predicted"/>
<evidence type="ECO:0000313" key="2">
    <source>
        <dbReference type="Proteomes" id="UP000677913"/>
    </source>
</evidence>
<dbReference type="InterPro" id="IPR009057">
    <property type="entry name" value="Homeodomain-like_sf"/>
</dbReference>
<organism evidence="1 2">
    <name type="scientific">Actinocrinis puniceicyclus</name>
    <dbReference type="NCBI Taxonomy" id="977794"/>
    <lineage>
        <taxon>Bacteria</taxon>
        <taxon>Bacillati</taxon>
        <taxon>Actinomycetota</taxon>
        <taxon>Actinomycetes</taxon>
        <taxon>Catenulisporales</taxon>
        <taxon>Actinospicaceae</taxon>
        <taxon>Actinocrinis</taxon>
    </lineage>
</organism>
<reference evidence="1" key="1">
    <citation type="submission" date="2021-04" db="EMBL/GenBank/DDBJ databases">
        <title>Genome based classification of Actinospica acidithermotolerans sp. nov., an actinobacterium isolated from an Indonesian hot spring.</title>
        <authorList>
            <person name="Kusuma A.B."/>
            <person name="Putra K.E."/>
            <person name="Nafisah S."/>
            <person name="Loh J."/>
            <person name="Nouioui I."/>
            <person name="Goodfellow M."/>
        </authorList>
    </citation>
    <scope>NUCLEOTIDE SEQUENCE</scope>
    <source>
        <strain evidence="1">DSM 45618</strain>
    </source>
</reference>
<dbReference type="Pfam" id="PF13565">
    <property type="entry name" value="HTH_32"/>
    <property type="match status" value="1"/>
</dbReference>